<protein>
    <submittedName>
        <fullName evidence="9">Sugar transporter</fullName>
    </submittedName>
</protein>
<dbReference type="InterPro" id="IPR005828">
    <property type="entry name" value="MFS_sugar_transport-like"/>
</dbReference>
<dbReference type="Pfam" id="PF00083">
    <property type="entry name" value="Sugar_tr"/>
    <property type="match status" value="1"/>
</dbReference>
<dbReference type="EMBL" id="LXYT01000002">
    <property type="protein sequence ID" value="OLY43512.1"/>
    <property type="molecule type" value="Genomic_DNA"/>
</dbReference>
<evidence type="ECO:0000259" key="8">
    <source>
        <dbReference type="PROSITE" id="PS50850"/>
    </source>
</evidence>
<evidence type="ECO:0000256" key="1">
    <source>
        <dbReference type="ARBA" id="ARBA00004651"/>
    </source>
</evidence>
<evidence type="ECO:0000256" key="3">
    <source>
        <dbReference type="ARBA" id="ARBA00022475"/>
    </source>
</evidence>
<keyword evidence="5 7" id="KW-1133">Transmembrane helix</keyword>
<dbReference type="Gene3D" id="1.20.1250.20">
    <property type="entry name" value="MFS general substrate transporter like domains"/>
    <property type="match status" value="2"/>
</dbReference>
<dbReference type="AlphaFoldDB" id="A0A1R0F9E3"/>
<evidence type="ECO:0000313" key="10">
    <source>
        <dbReference type="Proteomes" id="UP000187344"/>
    </source>
</evidence>
<dbReference type="FunFam" id="1.20.1250.20:FF:000001">
    <property type="entry name" value="Dicarboxylate MFS transporter"/>
    <property type="match status" value="1"/>
</dbReference>
<feature type="transmembrane region" description="Helical" evidence="7">
    <location>
        <begin position="237"/>
        <end position="257"/>
    </location>
</feature>
<gene>
    <name evidence="9" type="ORF">PEB0149_009390</name>
</gene>
<feature type="transmembrane region" description="Helical" evidence="7">
    <location>
        <begin position="307"/>
        <end position="326"/>
    </location>
</feature>
<sequence>MEQNISERTRRARKAGIASFIGTTIEWYDFYAYSTAAALVLGKLFFPATDPGTATLAAFATFWVGFFARPVGGIFFGHLGDRIGRKKTLVATLLLMGCCTTLIGFLPVYENVGIVAPILLVVLRLIQGLAMGGEWGGAVVLSAEHAPKGKSIFYAAFAQQGSPAGNMLATLVFLFFSMLPDEKFLSWGWRLPFMFSAILVIIGLIIRISVDESPEMEKIQKEKAVARLPIAEVFKKYKAIVLLGIGATIITVTATYFKTTFALAWAVHEKLFTRTEFLSIVSVAIFVQLLVQPFGAILASKFDLRKTVTWMLIPEIFMLPLMFSLIETKSMPLAMIGMALATVPHSLYYAALAGILVKAFPTQVRYTAISVTYQVCSMIFAGSTPMIAQYLLNETGTILSAMAFAIAQVVITLICAVALIVYAKIPNERDEV</sequence>
<dbReference type="InterPro" id="IPR020846">
    <property type="entry name" value="MFS_dom"/>
</dbReference>
<dbReference type="RefSeq" id="WP_075870351.1">
    <property type="nucleotide sequence ID" value="NZ_CAMLKB010000001.1"/>
</dbReference>
<dbReference type="PANTHER" id="PTHR43045">
    <property type="entry name" value="SHIKIMATE TRANSPORTER"/>
    <property type="match status" value="1"/>
</dbReference>
<feature type="transmembrane region" description="Helical" evidence="7">
    <location>
        <begin position="369"/>
        <end position="392"/>
    </location>
</feature>
<dbReference type="PROSITE" id="PS50850">
    <property type="entry name" value="MFS"/>
    <property type="match status" value="1"/>
</dbReference>
<name>A0A1R0F9E3_9HYPH</name>
<evidence type="ECO:0000256" key="6">
    <source>
        <dbReference type="ARBA" id="ARBA00023136"/>
    </source>
</evidence>
<evidence type="ECO:0000256" key="4">
    <source>
        <dbReference type="ARBA" id="ARBA00022692"/>
    </source>
</evidence>
<dbReference type="InterPro" id="IPR036259">
    <property type="entry name" value="MFS_trans_sf"/>
</dbReference>
<dbReference type="Proteomes" id="UP000187344">
    <property type="component" value="Unassembled WGS sequence"/>
</dbReference>
<evidence type="ECO:0000256" key="5">
    <source>
        <dbReference type="ARBA" id="ARBA00022989"/>
    </source>
</evidence>
<evidence type="ECO:0000256" key="7">
    <source>
        <dbReference type="SAM" id="Phobius"/>
    </source>
</evidence>
<keyword evidence="9" id="KW-0762">Sugar transport</keyword>
<proteinExistence type="predicted"/>
<evidence type="ECO:0000256" key="2">
    <source>
        <dbReference type="ARBA" id="ARBA00022448"/>
    </source>
</evidence>
<dbReference type="SUPFAM" id="SSF103473">
    <property type="entry name" value="MFS general substrate transporter"/>
    <property type="match status" value="1"/>
</dbReference>
<comment type="caution">
    <text evidence="9">The sequence shown here is derived from an EMBL/GenBank/DDBJ whole genome shotgun (WGS) entry which is preliminary data.</text>
</comment>
<feature type="transmembrane region" description="Helical" evidence="7">
    <location>
        <begin position="88"/>
        <end position="108"/>
    </location>
</feature>
<keyword evidence="3" id="KW-1003">Cell membrane</keyword>
<reference evidence="9 10" key="1">
    <citation type="submission" date="2016-12" db="EMBL/GenBank/DDBJ databases">
        <title>Comparative genomics of Bartonella apis.</title>
        <authorList>
            <person name="Engel P."/>
        </authorList>
    </citation>
    <scope>NUCLEOTIDE SEQUENCE [LARGE SCALE GENOMIC DNA]</scope>
    <source>
        <strain evidence="9 10">PEB0149</strain>
    </source>
</reference>
<feature type="transmembrane region" description="Helical" evidence="7">
    <location>
        <begin position="153"/>
        <end position="179"/>
    </location>
</feature>
<comment type="subcellular location">
    <subcellularLocation>
        <location evidence="1">Cell membrane</location>
        <topology evidence="1">Multi-pass membrane protein</topology>
    </subcellularLocation>
</comment>
<evidence type="ECO:0000313" key="9">
    <source>
        <dbReference type="EMBL" id="OLY43512.1"/>
    </source>
</evidence>
<dbReference type="OrthoDB" id="9783227at2"/>
<feature type="transmembrane region" description="Helical" evidence="7">
    <location>
        <begin position="191"/>
        <end position="210"/>
    </location>
</feature>
<feature type="transmembrane region" description="Helical" evidence="7">
    <location>
        <begin position="398"/>
        <end position="423"/>
    </location>
</feature>
<feature type="transmembrane region" description="Helical" evidence="7">
    <location>
        <begin position="332"/>
        <end position="357"/>
    </location>
</feature>
<dbReference type="GO" id="GO:0022857">
    <property type="term" value="F:transmembrane transporter activity"/>
    <property type="evidence" value="ECO:0007669"/>
    <property type="project" value="InterPro"/>
</dbReference>
<dbReference type="PANTHER" id="PTHR43045:SF2">
    <property type="entry name" value="INNER MEMBRANE METABOLITE TRANSPORT PROTEIN YHJE"/>
    <property type="match status" value="1"/>
</dbReference>
<feature type="transmembrane region" description="Helical" evidence="7">
    <location>
        <begin position="114"/>
        <end position="141"/>
    </location>
</feature>
<feature type="transmembrane region" description="Helical" evidence="7">
    <location>
        <begin position="54"/>
        <end position="76"/>
    </location>
</feature>
<keyword evidence="4 7" id="KW-0812">Transmembrane</keyword>
<keyword evidence="10" id="KW-1185">Reference proteome</keyword>
<accession>A0A1R0F9E3</accession>
<organism evidence="9 10">
    <name type="scientific">Bartonella apis</name>
    <dbReference type="NCBI Taxonomy" id="1686310"/>
    <lineage>
        <taxon>Bacteria</taxon>
        <taxon>Pseudomonadati</taxon>
        <taxon>Pseudomonadota</taxon>
        <taxon>Alphaproteobacteria</taxon>
        <taxon>Hyphomicrobiales</taxon>
        <taxon>Bartonellaceae</taxon>
        <taxon>Bartonella</taxon>
    </lineage>
</organism>
<dbReference type="GO" id="GO:0005886">
    <property type="term" value="C:plasma membrane"/>
    <property type="evidence" value="ECO:0007669"/>
    <property type="project" value="UniProtKB-SubCell"/>
</dbReference>
<feature type="domain" description="Major facilitator superfamily (MFS) profile" evidence="8">
    <location>
        <begin position="15"/>
        <end position="430"/>
    </location>
</feature>
<keyword evidence="6 7" id="KW-0472">Membrane</keyword>
<keyword evidence="2" id="KW-0813">Transport</keyword>
<dbReference type="CDD" id="cd17369">
    <property type="entry name" value="MFS_ShiA_like"/>
    <property type="match status" value="1"/>
</dbReference>
<feature type="transmembrane region" description="Helical" evidence="7">
    <location>
        <begin position="277"/>
        <end position="300"/>
    </location>
</feature>